<evidence type="ECO:0000256" key="1">
    <source>
        <dbReference type="SAM" id="Phobius"/>
    </source>
</evidence>
<keyword evidence="1" id="KW-0472">Membrane</keyword>
<dbReference type="Proteomes" id="UP000325788">
    <property type="component" value="Unassembled WGS sequence"/>
</dbReference>
<feature type="transmembrane region" description="Helical" evidence="1">
    <location>
        <begin position="52"/>
        <end position="79"/>
    </location>
</feature>
<dbReference type="InterPro" id="IPR049220">
    <property type="entry name" value="DUF6868"/>
</dbReference>
<dbReference type="AlphaFoldDB" id="A0A5N4WA49"/>
<evidence type="ECO:0000313" key="4">
    <source>
        <dbReference type="Proteomes" id="UP000325788"/>
    </source>
</evidence>
<feature type="domain" description="DUF6868" evidence="2">
    <location>
        <begin position="1"/>
        <end position="79"/>
    </location>
</feature>
<organism evidence="3 4">
    <name type="scientific">Acinetobacter tandoii</name>
    <dbReference type="NCBI Taxonomy" id="202954"/>
    <lineage>
        <taxon>Bacteria</taxon>
        <taxon>Pseudomonadati</taxon>
        <taxon>Pseudomonadota</taxon>
        <taxon>Gammaproteobacteria</taxon>
        <taxon>Moraxellales</taxon>
        <taxon>Moraxellaceae</taxon>
        <taxon>Acinetobacter</taxon>
    </lineage>
</organism>
<sequence>MDMELLRQVLGWSLVLNYLILLIWFLVFINARTWMKSLHGRWFNLNEQTFDAIHYAAMAVYKILIMVFNLVPFIILSFLD</sequence>
<gene>
    <name evidence="3" type="ORF">F4W09_12710</name>
</gene>
<accession>A0A5N4WA49</accession>
<dbReference type="RefSeq" id="WP_016165334.1">
    <property type="nucleotide sequence ID" value="NZ_BBNK01000011.1"/>
</dbReference>
<reference evidence="3 4" key="1">
    <citation type="submission" date="2019-09" db="EMBL/GenBank/DDBJ databases">
        <title>Draft genome sequence of Acinetobacter tandoii W4-4-4 isolated from environmental water sample.</title>
        <authorList>
            <person name="Wee S.K."/>
            <person name="Yan B."/>
            <person name="Mustaffa S.B."/>
            <person name="Yap E.P.H."/>
        </authorList>
    </citation>
    <scope>NUCLEOTIDE SEQUENCE [LARGE SCALE GENOMIC DNA]</scope>
    <source>
        <strain evidence="3 4">W4-4-4</strain>
    </source>
</reference>
<keyword evidence="1" id="KW-1133">Transmembrane helix</keyword>
<feature type="transmembrane region" description="Helical" evidence="1">
    <location>
        <begin position="12"/>
        <end position="31"/>
    </location>
</feature>
<dbReference type="Pfam" id="PF21742">
    <property type="entry name" value="DUF6868"/>
    <property type="match status" value="1"/>
</dbReference>
<dbReference type="EMBL" id="VXLD01000009">
    <property type="protein sequence ID" value="KAB1853308.1"/>
    <property type="molecule type" value="Genomic_DNA"/>
</dbReference>
<evidence type="ECO:0000313" key="3">
    <source>
        <dbReference type="EMBL" id="KAB1853308.1"/>
    </source>
</evidence>
<comment type="caution">
    <text evidence="3">The sequence shown here is derived from an EMBL/GenBank/DDBJ whole genome shotgun (WGS) entry which is preliminary data.</text>
</comment>
<keyword evidence="1" id="KW-0812">Transmembrane</keyword>
<evidence type="ECO:0000259" key="2">
    <source>
        <dbReference type="Pfam" id="PF21742"/>
    </source>
</evidence>
<name>A0A5N4WA49_9GAMM</name>
<proteinExistence type="predicted"/>
<protein>
    <recommendedName>
        <fullName evidence="2">DUF6868 domain-containing protein</fullName>
    </recommendedName>
</protein>